<protein>
    <submittedName>
        <fullName evidence="1">Uncharacterized protein</fullName>
    </submittedName>
</protein>
<comment type="caution">
    <text evidence="1">The sequence shown here is derived from an EMBL/GenBank/DDBJ whole genome shotgun (WGS) entry which is preliminary data.</text>
</comment>
<evidence type="ECO:0000313" key="2">
    <source>
        <dbReference type="Proteomes" id="UP000307173"/>
    </source>
</evidence>
<sequence>MPVLPIERDLSGSDYEEYISTSSIKSFTAFQTILKVEDTGFTYDNVDGVKINLEYIKCLTWFHPLKYEMTDTLQVAMFMTNMEPGVKSYLATKTKPRKTVFSFENRSPPFLPLDVDGANKNGF</sequence>
<reference evidence="1 2" key="1">
    <citation type="journal article" date="2019" name="Front. Genet.">
        <title>Whole-Genome Sequencing of the Opportunistic Yeast Pathogen Candida inconspicua Uncovers Its Hybrid Origin.</title>
        <authorList>
            <person name="Mixao V."/>
            <person name="Hansen A.P."/>
            <person name="Saus E."/>
            <person name="Boekhout T."/>
            <person name="Lass-Florl C."/>
            <person name="Gabaldon T."/>
        </authorList>
    </citation>
    <scope>NUCLEOTIDE SEQUENCE [LARGE SCALE GENOMIC DNA]</scope>
    <source>
        <strain evidence="1 2">CBS 180</strain>
    </source>
</reference>
<keyword evidence="2" id="KW-1185">Reference proteome</keyword>
<proteinExistence type="predicted"/>
<dbReference type="Proteomes" id="UP000307173">
    <property type="component" value="Unassembled WGS sequence"/>
</dbReference>
<gene>
    <name evidence="1" type="ORF">CANINC_000519</name>
</gene>
<evidence type="ECO:0000313" key="1">
    <source>
        <dbReference type="EMBL" id="TID30927.1"/>
    </source>
</evidence>
<organism evidence="1 2">
    <name type="scientific">Pichia inconspicua</name>
    <dbReference type="NCBI Taxonomy" id="52247"/>
    <lineage>
        <taxon>Eukaryota</taxon>
        <taxon>Fungi</taxon>
        <taxon>Dikarya</taxon>
        <taxon>Ascomycota</taxon>
        <taxon>Saccharomycotina</taxon>
        <taxon>Pichiomycetes</taxon>
        <taxon>Pichiales</taxon>
        <taxon>Pichiaceae</taxon>
        <taxon>Pichia</taxon>
    </lineage>
</organism>
<dbReference type="AlphaFoldDB" id="A0A4T0X763"/>
<accession>A0A4T0X763</accession>
<dbReference type="EMBL" id="SELW01000088">
    <property type="protein sequence ID" value="TID30927.1"/>
    <property type="molecule type" value="Genomic_DNA"/>
</dbReference>
<name>A0A4T0X763_9ASCO</name>